<keyword evidence="7" id="KW-0028">Amino-acid biosynthesis</keyword>
<sequence>MIKILVLNGPNLNMLGIREPGVYGTTTLSSIETLIRESAAALGVETSFYQSNHEGFLIDRIHESYGKMAGILINPGALTHYSYALRDALGAVAIPFVEVHLSNIHKREAFRHVSVTAPVALGQIAGFGAHSYVLGLTALVQHLNPQDVDQETV</sequence>
<evidence type="ECO:0000256" key="4">
    <source>
        <dbReference type="ARBA" id="ARBA00011193"/>
    </source>
</evidence>
<comment type="caution">
    <text evidence="8">The sequence shown here is derived from an EMBL/GenBank/DDBJ whole genome shotgun (WGS) entry which is preliminary data.</text>
</comment>
<dbReference type="InterPro" id="IPR001874">
    <property type="entry name" value="DHquinase_II"/>
</dbReference>
<evidence type="ECO:0000256" key="3">
    <source>
        <dbReference type="ARBA" id="ARBA00011037"/>
    </source>
</evidence>
<reference evidence="8" key="1">
    <citation type="submission" date="2022-01" db="EMBL/GenBank/DDBJ databases">
        <authorList>
            <person name="Criscuolo A."/>
        </authorList>
    </citation>
    <scope>NUCLEOTIDE SEQUENCE</scope>
    <source>
        <strain evidence="8">CIP111893</strain>
    </source>
</reference>
<dbReference type="GO" id="GO:0003855">
    <property type="term" value="F:3-dehydroquinate dehydratase activity"/>
    <property type="evidence" value="ECO:0007669"/>
    <property type="project" value="UniProtKB-EC"/>
</dbReference>
<comment type="subunit">
    <text evidence="4 7">Homododecamer.</text>
</comment>
<feature type="binding site" evidence="7">
    <location>
        <position position="111"/>
    </location>
    <ligand>
        <name>substrate</name>
    </ligand>
</feature>
<dbReference type="PIRSF" id="PIRSF001399">
    <property type="entry name" value="DHquinase_II"/>
    <property type="match status" value="1"/>
</dbReference>
<evidence type="ECO:0000256" key="1">
    <source>
        <dbReference type="ARBA" id="ARBA00001864"/>
    </source>
</evidence>
<dbReference type="Pfam" id="PF01220">
    <property type="entry name" value="DHquinase_II"/>
    <property type="match status" value="1"/>
</dbReference>
<dbReference type="EC" id="4.2.1.10" evidence="5 7"/>
<dbReference type="NCBIfam" id="TIGR01088">
    <property type="entry name" value="aroQ"/>
    <property type="match status" value="1"/>
</dbReference>
<evidence type="ECO:0000313" key="8">
    <source>
        <dbReference type="EMBL" id="CAH1210194.1"/>
    </source>
</evidence>
<feature type="active site" description="Proton acceptor" evidence="7">
    <location>
        <position position="23"/>
    </location>
</feature>
<dbReference type="CDD" id="cd00466">
    <property type="entry name" value="DHQase_II"/>
    <property type="match status" value="1"/>
</dbReference>
<dbReference type="NCBIfam" id="NF003805">
    <property type="entry name" value="PRK05395.1-2"/>
    <property type="match status" value="1"/>
</dbReference>
<evidence type="ECO:0000256" key="6">
    <source>
        <dbReference type="ARBA" id="ARBA00023239"/>
    </source>
</evidence>
<feature type="active site" description="Proton donor" evidence="7">
    <location>
        <position position="100"/>
    </location>
</feature>
<evidence type="ECO:0000256" key="5">
    <source>
        <dbReference type="ARBA" id="ARBA00012060"/>
    </source>
</evidence>
<dbReference type="EMBL" id="CAKMMF010000017">
    <property type="protein sequence ID" value="CAH1210194.1"/>
    <property type="molecule type" value="Genomic_DNA"/>
</dbReference>
<feature type="binding site" evidence="7">
    <location>
        <position position="74"/>
    </location>
    <ligand>
        <name>substrate</name>
    </ligand>
</feature>
<dbReference type="Gene3D" id="3.40.50.9100">
    <property type="entry name" value="Dehydroquinase, class II"/>
    <property type="match status" value="1"/>
</dbReference>
<dbReference type="RefSeq" id="WP_236343509.1">
    <property type="nucleotide sequence ID" value="NZ_CAKMMF010000017.1"/>
</dbReference>
<dbReference type="InterPro" id="IPR018509">
    <property type="entry name" value="DHquinase_II_CS"/>
</dbReference>
<comment type="catalytic activity">
    <reaction evidence="1 7">
        <text>3-dehydroquinate = 3-dehydroshikimate + H2O</text>
        <dbReference type="Rhea" id="RHEA:21096"/>
        <dbReference type="ChEBI" id="CHEBI:15377"/>
        <dbReference type="ChEBI" id="CHEBI:16630"/>
        <dbReference type="ChEBI" id="CHEBI:32364"/>
        <dbReference type="EC" id="4.2.1.10"/>
    </reaction>
</comment>
<keyword evidence="9" id="KW-1185">Reference proteome</keyword>
<comment type="pathway">
    <text evidence="2 7">Metabolic intermediate biosynthesis; chorismate biosynthesis; chorismate from D-erythrose 4-phosphate and phosphoenolpyruvate: step 3/7.</text>
</comment>
<dbReference type="PROSITE" id="PS01029">
    <property type="entry name" value="DEHYDROQUINASE_II"/>
    <property type="match status" value="1"/>
</dbReference>
<gene>
    <name evidence="8" type="primary">yqhS</name>
    <name evidence="7" type="synonym">aroQ</name>
    <name evidence="8" type="ORF">PAECIP111893_03162</name>
</gene>
<keyword evidence="7" id="KW-0057">Aromatic amino acid biosynthesis</keyword>
<feature type="binding site" evidence="7">
    <location>
        <position position="87"/>
    </location>
    <ligand>
        <name>substrate</name>
    </ligand>
</feature>
<evidence type="ECO:0000313" key="9">
    <source>
        <dbReference type="Proteomes" id="UP000838686"/>
    </source>
</evidence>
<proteinExistence type="inferred from homology"/>
<dbReference type="PANTHER" id="PTHR21272:SF3">
    <property type="entry name" value="CATABOLIC 3-DEHYDROQUINASE"/>
    <property type="match status" value="1"/>
</dbReference>
<dbReference type="InterPro" id="IPR036441">
    <property type="entry name" value="DHquinase_II_sf"/>
</dbReference>
<dbReference type="NCBIfam" id="NF003806">
    <property type="entry name" value="PRK05395.1-3"/>
    <property type="match status" value="1"/>
</dbReference>
<accession>A0ABM9CEE8</accession>
<protein>
    <recommendedName>
        <fullName evidence="5 7">3-dehydroquinate dehydratase</fullName>
        <shortName evidence="7">3-dehydroquinase</shortName>
        <ecNumber evidence="5 7">4.2.1.10</ecNumber>
    </recommendedName>
    <alternativeName>
        <fullName evidence="7">Type II DHQase</fullName>
    </alternativeName>
</protein>
<dbReference type="NCBIfam" id="NF003807">
    <property type="entry name" value="PRK05395.1-4"/>
    <property type="match status" value="1"/>
</dbReference>
<dbReference type="PANTHER" id="PTHR21272">
    <property type="entry name" value="CATABOLIC 3-DEHYDROQUINASE"/>
    <property type="match status" value="1"/>
</dbReference>
<evidence type="ECO:0000256" key="7">
    <source>
        <dbReference type="HAMAP-Rule" id="MF_00169"/>
    </source>
</evidence>
<dbReference type="Proteomes" id="UP000838686">
    <property type="component" value="Unassembled WGS sequence"/>
</dbReference>
<dbReference type="SUPFAM" id="SSF52304">
    <property type="entry name" value="Type II 3-dehydroquinate dehydratase"/>
    <property type="match status" value="1"/>
</dbReference>
<feature type="site" description="Transition state stabilizer" evidence="7">
    <location>
        <position position="18"/>
    </location>
</feature>
<feature type="binding site" evidence="7">
    <location>
        <begin position="101"/>
        <end position="102"/>
    </location>
    <ligand>
        <name>substrate</name>
    </ligand>
</feature>
<evidence type="ECO:0000256" key="2">
    <source>
        <dbReference type="ARBA" id="ARBA00004902"/>
    </source>
</evidence>
<comment type="similarity">
    <text evidence="3 7">Belongs to the type-II 3-dehydroquinase family.</text>
</comment>
<feature type="binding site" evidence="7">
    <location>
        <position position="80"/>
    </location>
    <ligand>
        <name>substrate</name>
    </ligand>
</feature>
<keyword evidence="6 7" id="KW-0456">Lyase</keyword>
<organism evidence="8 9">
    <name type="scientific">Paenibacillus plantiphilus</name>
    <dbReference type="NCBI Taxonomy" id="2905650"/>
    <lineage>
        <taxon>Bacteria</taxon>
        <taxon>Bacillati</taxon>
        <taxon>Bacillota</taxon>
        <taxon>Bacilli</taxon>
        <taxon>Bacillales</taxon>
        <taxon>Paenibacillaceae</taxon>
        <taxon>Paenibacillus</taxon>
    </lineage>
</organism>
<comment type="function">
    <text evidence="7">Catalyzes a trans-dehydration via an enolate intermediate.</text>
</comment>
<dbReference type="HAMAP" id="MF_00169">
    <property type="entry name" value="AroQ"/>
    <property type="match status" value="1"/>
</dbReference>
<name>A0ABM9CEE8_9BACL</name>